<evidence type="ECO:0000313" key="5">
    <source>
        <dbReference type="EMBL" id="JAS19009.1"/>
    </source>
</evidence>
<evidence type="ECO:0000256" key="1">
    <source>
        <dbReference type="ARBA" id="ARBA00022999"/>
    </source>
</evidence>
<dbReference type="PANTHER" id="PTHR14098:SF14">
    <property type="entry name" value="SH2 DOMAIN-CONTAINING PROTEIN"/>
    <property type="match status" value="1"/>
</dbReference>
<dbReference type="InterPro" id="IPR051751">
    <property type="entry name" value="Immunoreceptor_sig_adapters"/>
</dbReference>
<dbReference type="EMBL" id="GEDC01018289">
    <property type="protein sequence ID" value="JAS19009.1"/>
    <property type="molecule type" value="Transcribed_RNA"/>
</dbReference>
<dbReference type="PANTHER" id="PTHR14098">
    <property type="entry name" value="SH2 DOMAIN CONTAINING PROTEIN"/>
    <property type="match status" value="1"/>
</dbReference>
<dbReference type="SUPFAM" id="SSF55550">
    <property type="entry name" value="SH2 domain"/>
    <property type="match status" value="1"/>
</dbReference>
<dbReference type="InterPro" id="IPR000980">
    <property type="entry name" value="SH2"/>
</dbReference>
<dbReference type="SMART" id="SM00252">
    <property type="entry name" value="SH2"/>
    <property type="match status" value="1"/>
</dbReference>
<dbReference type="AlphaFoldDB" id="A0A1B6CZV4"/>
<dbReference type="Pfam" id="PF00017">
    <property type="entry name" value="SH2"/>
    <property type="match status" value="1"/>
</dbReference>
<sequence length="620" mass="70898">MCIYVRLAGSLAQNLFRRVRDDLADCVVYIKRGCVYKMTCLRQKFDDVGPDEGDTEDYVALPEHQAELVLGLEKYPWFSHMDRKSAQDFVQRDGQGSFIVRPSSSTRSLTLTLHHGNRTYNILVRRREDGLIALGSKKHNELAFRTVEDMCNHYADHELILYSGGEFAGKTLLKFPSYIISQPRLSSTGIPPEEKQSFMSTRLSTDGLVPFPRTLEESFLRSAQRSMSLRSFGNRTEHFQLKKNEKSSSATNFEHSEVKQYHKSYQNIQILNVNSLQSSVGSLVENKSSRSDLTHQPYENISSKPVLKSSITNFISVPLTLTDVEKEVTKNKKLDTPEEPKIPNKIDVENKTPQRKDGKKKLIRVKNLDKLHLSELEQKIHEKTNKTCLQESIIQTKTMLKDSSVQTDLELNELDTGKVKQNTIKNSISTNIKSSLQSKEFISKIKKDDKHNESDEEDIKKTQDKDLQTNKHISEKNNKTSLKDTTNILEQRNKSEVPSNRKQDDEKSNIDLKNKLDVNTNHKPSVFTVRKDLIISENVNQKSLTHSISFNTLGTKSIESNIMLLTEELKNVQSDEKHNKDTLPAGKLTNTAIEKSTQKIQELDDVMFDKYDYPIISKTK</sequence>
<feature type="region of interest" description="Disordered" evidence="3">
    <location>
        <begin position="444"/>
        <end position="513"/>
    </location>
</feature>
<evidence type="ECO:0000259" key="4">
    <source>
        <dbReference type="PROSITE" id="PS50001"/>
    </source>
</evidence>
<dbReference type="PROSITE" id="PS50001">
    <property type="entry name" value="SH2"/>
    <property type="match status" value="1"/>
</dbReference>
<feature type="compositionally biased region" description="Basic and acidic residues" evidence="3">
    <location>
        <begin position="491"/>
        <end position="513"/>
    </location>
</feature>
<feature type="non-terminal residue" evidence="5">
    <location>
        <position position="620"/>
    </location>
</feature>
<organism evidence="5">
    <name type="scientific">Clastoptera arizonana</name>
    <name type="common">Arizona spittle bug</name>
    <dbReference type="NCBI Taxonomy" id="38151"/>
    <lineage>
        <taxon>Eukaryota</taxon>
        <taxon>Metazoa</taxon>
        <taxon>Ecdysozoa</taxon>
        <taxon>Arthropoda</taxon>
        <taxon>Hexapoda</taxon>
        <taxon>Insecta</taxon>
        <taxon>Pterygota</taxon>
        <taxon>Neoptera</taxon>
        <taxon>Paraneoptera</taxon>
        <taxon>Hemiptera</taxon>
        <taxon>Auchenorrhyncha</taxon>
        <taxon>Cercopoidea</taxon>
        <taxon>Clastopteridae</taxon>
        <taxon>Clastoptera</taxon>
    </lineage>
</organism>
<reference evidence="5" key="1">
    <citation type="submission" date="2015-12" db="EMBL/GenBank/DDBJ databases">
        <title>De novo transcriptome assembly of four potential Pierce s Disease insect vectors from Arizona vineyards.</title>
        <authorList>
            <person name="Tassone E.E."/>
        </authorList>
    </citation>
    <scope>NUCLEOTIDE SEQUENCE</scope>
</reference>
<dbReference type="InterPro" id="IPR036860">
    <property type="entry name" value="SH2_dom_sf"/>
</dbReference>
<evidence type="ECO:0000256" key="3">
    <source>
        <dbReference type="SAM" id="MobiDB-lite"/>
    </source>
</evidence>
<feature type="compositionally biased region" description="Basic and acidic residues" evidence="3">
    <location>
        <begin position="444"/>
        <end position="482"/>
    </location>
</feature>
<dbReference type="GO" id="GO:0005737">
    <property type="term" value="C:cytoplasm"/>
    <property type="evidence" value="ECO:0007669"/>
    <property type="project" value="UniProtKB-ARBA"/>
</dbReference>
<proteinExistence type="predicted"/>
<feature type="region of interest" description="Disordered" evidence="3">
    <location>
        <begin position="335"/>
        <end position="358"/>
    </location>
</feature>
<feature type="compositionally biased region" description="Basic and acidic residues" evidence="3">
    <location>
        <begin position="335"/>
        <end position="356"/>
    </location>
</feature>
<dbReference type="GO" id="GO:0035556">
    <property type="term" value="P:intracellular signal transduction"/>
    <property type="evidence" value="ECO:0007669"/>
    <property type="project" value="TreeGrafter"/>
</dbReference>
<protein>
    <recommendedName>
        <fullName evidence="4">SH2 domain-containing protein</fullName>
    </recommendedName>
</protein>
<dbReference type="GO" id="GO:0007169">
    <property type="term" value="P:cell surface receptor protein tyrosine kinase signaling pathway"/>
    <property type="evidence" value="ECO:0007669"/>
    <property type="project" value="TreeGrafter"/>
</dbReference>
<accession>A0A1B6CZV4</accession>
<evidence type="ECO:0000256" key="2">
    <source>
        <dbReference type="PROSITE-ProRule" id="PRU00191"/>
    </source>
</evidence>
<dbReference type="Gene3D" id="3.30.505.10">
    <property type="entry name" value="SH2 domain"/>
    <property type="match status" value="1"/>
</dbReference>
<feature type="domain" description="SH2" evidence="4">
    <location>
        <begin position="76"/>
        <end position="177"/>
    </location>
</feature>
<keyword evidence="1 2" id="KW-0727">SH2 domain</keyword>
<name>A0A1B6CZV4_9HEMI</name>
<gene>
    <name evidence="5" type="ORF">g.246</name>
</gene>